<reference evidence="2" key="1">
    <citation type="submission" date="2018-09" db="EMBL/GenBank/DDBJ databases">
        <authorList>
            <person name="Zhu H."/>
        </authorList>
    </citation>
    <scope>NUCLEOTIDE SEQUENCE [LARGE SCALE GENOMIC DNA]</scope>
    <source>
        <strain evidence="2">K1R23-30</strain>
    </source>
</reference>
<dbReference type="RefSeq" id="WP_119771168.1">
    <property type="nucleotide sequence ID" value="NZ_QYUO01000002.1"/>
</dbReference>
<accession>A0A3A3FMR2</accession>
<protein>
    <submittedName>
        <fullName evidence="1">Uncharacterized protein</fullName>
    </submittedName>
</protein>
<gene>
    <name evidence="1" type="ORF">D3871_22005</name>
</gene>
<organism evidence="1 2">
    <name type="scientific">Noviherbaspirillum saxi</name>
    <dbReference type="NCBI Taxonomy" id="2320863"/>
    <lineage>
        <taxon>Bacteria</taxon>
        <taxon>Pseudomonadati</taxon>
        <taxon>Pseudomonadota</taxon>
        <taxon>Betaproteobacteria</taxon>
        <taxon>Burkholderiales</taxon>
        <taxon>Oxalobacteraceae</taxon>
        <taxon>Noviherbaspirillum</taxon>
    </lineage>
</organism>
<evidence type="ECO:0000313" key="1">
    <source>
        <dbReference type="EMBL" id="RJF96021.1"/>
    </source>
</evidence>
<name>A0A3A3FMR2_9BURK</name>
<proteinExistence type="predicted"/>
<evidence type="ECO:0000313" key="2">
    <source>
        <dbReference type="Proteomes" id="UP000265955"/>
    </source>
</evidence>
<keyword evidence="2" id="KW-1185">Reference proteome</keyword>
<sequence>MKASELVSELSNLIAQFGDLNVAYDCDSVLTESISFEVLDAPYLSAPVFVVHLLETGNEGSLI</sequence>
<dbReference type="EMBL" id="QYUO01000002">
    <property type="protein sequence ID" value="RJF96021.1"/>
    <property type="molecule type" value="Genomic_DNA"/>
</dbReference>
<comment type="caution">
    <text evidence="1">The sequence shown here is derived from an EMBL/GenBank/DDBJ whole genome shotgun (WGS) entry which is preliminary data.</text>
</comment>
<dbReference type="AlphaFoldDB" id="A0A3A3FMR2"/>
<dbReference type="Proteomes" id="UP000265955">
    <property type="component" value="Unassembled WGS sequence"/>
</dbReference>